<protein>
    <recommendedName>
        <fullName evidence="5">Type I restriction enzyme S subunit</fullName>
    </recommendedName>
</protein>
<dbReference type="Proteomes" id="UP001597479">
    <property type="component" value="Unassembled WGS sequence"/>
</dbReference>
<dbReference type="EMBL" id="JBHUOG010000002">
    <property type="protein sequence ID" value="MFD2796409.1"/>
    <property type="molecule type" value="Genomic_DNA"/>
</dbReference>
<dbReference type="Gene3D" id="3.90.220.20">
    <property type="entry name" value="DNA methylase specificity domains"/>
    <property type="match status" value="2"/>
</dbReference>
<dbReference type="RefSeq" id="WP_377187941.1">
    <property type="nucleotide sequence ID" value="NZ_JBHUOG010000002.1"/>
</dbReference>
<reference evidence="4" key="1">
    <citation type="journal article" date="2019" name="Int. J. Syst. Evol. Microbiol.">
        <title>The Global Catalogue of Microorganisms (GCM) 10K type strain sequencing project: providing services to taxonomists for standard genome sequencing and annotation.</title>
        <authorList>
            <consortium name="The Broad Institute Genomics Platform"/>
            <consortium name="The Broad Institute Genome Sequencing Center for Infectious Disease"/>
            <person name="Wu L."/>
            <person name="Ma J."/>
        </authorList>
    </citation>
    <scope>NUCLEOTIDE SEQUENCE [LARGE SCALE GENOMIC DNA]</scope>
    <source>
        <strain evidence="4">CCM 7044</strain>
    </source>
</reference>
<evidence type="ECO:0000313" key="4">
    <source>
        <dbReference type="Proteomes" id="UP001597479"/>
    </source>
</evidence>
<organism evidence="3 4">
    <name type="scientific">Promicromonospora vindobonensis</name>
    <dbReference type="NCBI Taxonomy" id="195748"/>
    <lineage>
        <taxon>Bacteria</taxon>
        <taxon>Bacillati</taxon>
        <taxon>Actinomycetota</taxon>
        <taxon>Actinomycetes</taxon>
        <taxon>Micrococcales</taxon>
        <taxon>Promicromonosporaceae</taxon>
        <taxon>Promicromonospora</taxon>
    </lineage>
</organism>
<keyword evidence="4" id="KW-1185">Reference proteome</keyword>
<sequence>MTTPVRSDWFGDQGFRLDATPYLSGALEARKRLDALPNTMRLDRVTSGHDGGIFNGPKFSRIYLDNPEHSVPFLGSTDMLEADLSFVPRLSKVIAERLNYLEASPGMSLISCSGTIGRMAYVRSDMAGFWTSQHVMKVQPDSTMIPSGYLYTFLRSRFGIPMIVSSAYGAIIQHIEPHHIADLPVPRFGGALEQRVHELVEESARLRASFQARLAASTQDFFESVGLANLAEYRWHEQERDLGFVVDELSPVSLRAINHGKRASALKAQLASVPHRTLGEICAGGVLSRGERFTRIETGPGEGLRFVGQRQAFWIRPEDRWIKAPPSASLLVGDETIVATARGLPSENGLFGRTILVTGAWTEYAYTEDFLRIGSGDPGVSGAYLYALLRSPLAFRLFRSMLSGAGPQNVHPSFLAGLPIPIASRDDHDRIAETVREAYRERDRADELEDEALELLTRAVEGAEV</sequence>
<accession>A0ABW5VZS1</accession>
<dbReference type="InterPro" id="IPR052021">
    <property type="entry name" value="Type-I_RS_S_subunit"/>
</dbReference>
<evidence type="ECO:0000256" key="2">
    <source>
        <dbReference type="ARBA" id="ARBA00023125"/>
    </source>
</evidence>
<dbReference type="InterPro" id="IPR044946">
    <property type="entry name" value="Restrct_endonuc_typeI_TRD_sf"/>
</dbReference>
<keyword evidence="2" id="KW-0238">DNA-binding</keyword>
<dbReference type="NCBIfam" id="NF047740">
    <property type="entry name" value="antiphage_MADS5"/>
    <property type="match status" value="1"/>
</dbReference>
<keyword evidence="1" id="KW-0680">Restriction system</keyword>
<evidence type="ECO:0008006" key="5">
    <source>
        <dbReference type="Google" id="ProtNLM"/>
    </source>
</evidence>
<dbReference type="CDD" id="cd17256">
    <property type="entry name" value="RMtype1_S_EcoJA65PI-TRD1-CR1_like"/>
    <property type="match status" value="1"/>
</dbReference>
<proteinExistence type="predicted"/>
<gene>
    <name evidence="3" type="ORF">ACFS27_22805</name>
</gene>
<dbReference type="PANTHER" id="PTHR30408:SF12">
    <property type="entry name" value="TYPE I RESTRICTION ENZYME MJAVIII SPECIFICITY SUBUNIT"/>
    <property type="match status" value="1"/>
</dbReference>
<comment type="caution">
    <text evidence="3">The sequence shown here is derived from an EMBL/GenBank/DDBJ whole genome shotgun (WGS) entry which is preliminary data.</text>
</comment>
<dbReference type="SUPFAM" id="SSF116734">
    <property type="entry name" value="DNA methylase specificity domain"/>
    <property type="match status" value="2"/>
</dbReference>
<evidence type="ECO:0000313" key="3">
    <source>
        <dbReference type="EMBL" id="MFD2796409.1"/>
    </source>
</evidence>
<name>A0ABW5VZS1_9MICO</name>
<dbReference type="PANTHER" id="PTHR30408">
    <property type="entry name" value="TYPE-1 RESTRICTION ENZYME ECOKI SPECIFICITY PROTEIN"/>
    <property type="match status" value="1"/>
</dbReference>
<evidence type="ECO:0000256" key="1">
    <source>
        <dbReference type="ARBA" id="ARBA00022747"/>
    </source>
</evidence>